<evidence type="ECO:0000313" key="2">
    <source>
        <dbReference type="EMBL" id="MFC3074674.1"/>
    </source>
</evidence>
<dbReference type="Pfam" id="PF13384">
    <property type="entry name" value="HTH_23"/>
    <property type="match status" value="1"/>
</dbReference>
<dbReference type="Proteomes" id="UP001595377">
    <property type="component" value="Unassembled WGS sequence"/>
</dbReference>
<reference evidence="3" key="1">
    <citation type="journal article" date="2019" name="Int. J. Syst. Evol. Microbiol.">
        <title>The Global Catalogue of Microorganisms (GCM) 10K type strain sequencing project: providing services to taxonomists for standard genome sequencing and annotation.</title>
        <authorList>
            <consortium name="The Broad Institute Genomics Platform"/>
            <consortium name="The Broad Institute Genome Sequencing Center for Infectious Disease"/>
            <person name="Wu L."/>
            <person name="Ma J."/>
        </authorList>
    </citation>
    <scope>NUCLEOTIDE SEQUENCE [LARGE SCALE GENOMIC DNA]</scope>
    <source>
        <strain evidence="3">KCTC 52677</strain>
    </source>
</reference>
<comment type="caution">
    <text evidence="2">The sequence shown here is derived from an EMBL/GenBank/DDBJ whole genome shotgun (WGS) entry which is preliminary data.</text>
</comment>
<name>A0ABV7DJQ5_9HYPH</name>
<feature type="region of interest" description="Disordered" evidence="1">
    <location>
        <begin position="99"/>
        <end position="129"/>
    </location>
</feature>
<keyword evidence="3" id="KW-1185">Reference proteome</keyword>
<dbReference type="InterPro" id="IPR009057">
    <property type="entry name" value="Homeodomain-like_sf"/>
</dbReference>
<dbReference type="EMBL" id="JBHRSP010000025">
    <property type="protein sequence ID" value="MFC3074674.1"/>
    <property type="molecule type" value="Genomic_DNA"/>
</dbReference>
<organism evidence="2 3">
    <name type="scientific">Shinella pollutisoli</name>
    <dbReference type="NCBI Taxonomy" id="2250594"/>
    <lineage>
        <taxon>Bacteria</taxon>
        <taxon>Pseudomonadati</taxon>
        <taxon>Pseudomonadota</taxon>
        <taxon>Alphaproteobacteria</taxon>
        <taxon>Hyphomicrobiales</taxon>
        <taxon>Rhizobiaceae</taxon>
        <taxon>Shinella</taxon>
    </lineage>
</organism>
<dbReference type="RefSeq" id="WP_257317203.1">
    <property type="nucleotide sequence ID" value="NZ_JANFDG010000026.1"/>
</dbReference>
<protein>
    <submittedName>
        <fullName evidence="2">Helix-turn-helix domain-containing protein</fullName>
    </submittedName>
</protein>
<sequence>MADLTNELLDILGEADFVTLVEHYGGLRLFVPGDIARSELTTIVGSDIATRLSKRYPGGYIRVPLARELRAGRYRQAGMSNRDIAKALGCTESSVDKIVRRGKRRSPKAFARPKDPRQTSLLDLLGDEE</sequence>
<proteinExistence type="predicted"/>
<gene>
    <name evidence="2" type="ORF">ACFOHH_16300</name>
</gene>
<accession>A0ABV7DJQ5</accession>
<dbReference type="SUPFAM" id="SSF46689">
    <property type="entry name" value="Homeodomain-like"/>
    <property type="match status" value="1"/>
</dbReference>
<evidence type="ECO:0000256" key="1">
    <source>
        <dbReference type="SAM" id="MobiDB-lite"/>
    </source>
</evidence>
<evidence type="ECO:0000313" key="3">
    <source>
        <dbReference type="Proteomes" id="UP001595377"/>
    </source>
</evidence>